<evidence type="ECO:0000313" key="2">
    <source>
        <dbReference type="Proteomes" id="UP000603865"/>
    </source>
</evidence>
<reference evidence="1" key="2">
    <citation type="submission" date="2020-09" db="EMBL/GenBank/DDBJ databases">
        <authorList>
            <person name="Sun Q."/>
            <person name="Ohkuma M."/>
        </authorList>
    </citation>
    <scope>NUCLEOTIDE SEQUENCE</scope>
    <source>
        <strain evidence="1">JCM 31311</strain>
    </source>
</reference>
<gene>
    <name evidence="1" type="ORF">GCM10008957_32310</name>
</gene>
<name>A0A918F924_9DEIO</name>
<dbReference type="Proteomes" id="UP000603865">
    <property type="component" value="Unassembled WGS sequence"/>
</dbReference>
<keyword evidence="2" id="KW-1185">Reference proteome</keyword>
<comment type="caution">
    <text evidence="1">The sequence shown here is derived from an EMBL/GenBank/DDBJ whole genome shotgun (WGS) entry which is preliminary data.</text>
</comment>
<reference evidence="1" key="1">
    <citation type="journal article" date="2014" name="Int. J. Syst. Evol. Microbiol.">
        <title>Complete genome sequence of Corynebacterium casei LMG S-19264T (=DSM 44701T), isolated from a smear-ripened cheese.</title>
        <authorList>
            <consortium name="US DOE Joint Genome Institute (JGI-PGF)"/>
            <person name="Walter F."/>
            <person name="Albersmeier A."/>
            <person name="Kalinowski J."/>
            <person name="Ruckert C."/>
        </authorList>
    </citation>
    <scope>NUCLEOTIDE SEQUENCE</scope>
    <source>
        <strain evidence="1">JCM 31311</strain>
    </source>
</reference>
<accession>A0A918F924</accession>
<dbReference type="RefSeq" id="WP_189091559.1">
    <property type="nucleotide sequence ID" value="NZ_BMQL01000020.1"/>
</dbReference>
<organism evidence="1 2">
    <name type="scientific">Deinococcus ruber</name>
    <dbReference type="NCBI Taxonomy" id="1848197"/>
    <lineage>
        <taxon>Bacteria</taxon>
        <taxon>Thermotogati</taxon>
        <taxon>Deinococcota</taxon>
        <taxon>Deinococci</taxon>
        <taxon>Deinococcales</taxon>
        <taxon>Deinococcaceae</taxon>
        <taxon>Deinococcus</taxon>
    </lineage>
</organism>
<evidence type="ECO:0000313" key="1">
    <source>
        <dbReference type="EMBL" id="GGR17231.1"/>
    </source>
</evidence>
<dbReference type="AlphaFoldDB" id="A0A918F924"/>
<sequence>MPLINNPTLLASPRIGQRWYKRPPLEQRLYREWWTGRWGQRGTLVIGFRQYHTDYDFVSERPCPMVDNTTVAFRCWSFEQRFRLLIADGPLADASRQCNRARTAWTPEFFPKSAAARHAAARQTGASSGLTARR</sequence>
<dbReference type="EMBL" id="BMQL01000020">
    <property type="protein sequence ID" value="GGR17231.1"/>
    <property type="molecule type" value="Genomic_DNA"/>
</dbReference>
<protein>
    <submittedName>
        <fullName evidence="1">Uncharacterized protein</fullName>
    </submittedName>
</protein>
<proteinExistence type="predicted"/>